<reference evidence="2" key="1">
    <citation type="submission" date="2020-04" db="EMBL/GenBank/DDBJ databases">
        <authorList>
            <person name="Chiriac C."/>
            <person name="Salcher M."/>
            <person name="Ghai R."/>
            <person name="Kavagutti S V."/>
        </authorList>
    </citation>
    <scope>NUCLEOTIDE SEQUENCE</scope>
</reference>
<proteinExistence type="predicted"/>
<name>A0A6J5NSM8_9CAUD</name>
<feature type="domain" description="Type II CBASS E2 protein" evidence="1">
    <location>
        <begin position="74"/>
        <end position="203"/>
    </location>
</feature>
<dbReference type="Pfam" id="PF26395">
    <property type="entry name" value="E2-CBASS"/>
    <property type="match status" value="1"/>
</dbReference>
<dbReference type="InterPro" id="IPR058588">
    <property type="entry name" value="E2-CBASS"/>
</dbReference>
<evidence type="ECO:0000313" key="2">
    <source>
        <dbReference type="EMBL" id="CAB4161963.1"/>
    </source>
</evidence>
<gene>
    <name evidence="2" type="ORF">UFOVP783_9</name>
</gene>
<accession>A0A6J5NSM8</accession>
<dbReference type="EMBL" id="LR796738">
    <property type="protein sequence ID" value="CAB4161963.1"/>
    <property type="molecule type" value="Genomic_DNA"/>
</dbReference>
<protein>
    <recommendedName>
        <fullName evidence="1">Type II CBASS E2 protein domain-containing protein</fullName>
    </recommendedName>
</protein>
<sequence length="211" mass="24271">MKLSTLATIAAAAVMLFAILAPALAKLKHVRRLQAQRRKSRAFPRDSSADNVLVRKLIEKAIKLDRDYLLEEADLIRKHFPVYEVEVIESGTSTLLAASAEITPSEGCDTYHVRMQLELAWDNTFRSITRKQPRPQVFIDRPNIPPDPRYYMLPDGSLGLCHPDKMPGLHERHLYEWVMPWTAEWLVYYELWKLDGVWHGPVEDPNAEAPE</sequence>
<evidence type="ECO:0000259" key="1">
    <source>
        <dbReference type="Pfam" id="PF26395"/>
    </source>
</evidence>
<organism evidence="2">
    <name type="scientific">uncultured Caudovirales phage</name>
    <dbReference type="NCBI Taxonomy" id="2100421"/>
    <lineage>
        <taxon>Viruses</taxon>
        <taxon>Duplodnaviria</taxon>
        <taxon>Heunggongvirae</taxon>
        <taxon>Uroviricota</taxon>
        <taxon>Caudoviricetes</taxon>
        <taxon>Peduoviridae</taxon>
        <taxon>Maltschvirus</taxon>
        <taxon>Maltschvirus maltsch</taxon>
    </lineage>
</organism>